<keyword evidence="3" id="KW-1185">Reference proteome</keyword>
<evidence type="ECO:0000256" key="1">
    <source>
        <dbReference type="SAM" id="MobiDB-lite"/>
    </source>
</evidence>
<organism evidence="2 3">
    <name type="scientific">Portunus trituberculatus</name>
    <name type="common">Swimming crab</name>
    <name type="synonym">Neptunus trituberculatus</name>
    <dbReference type="NCBI Taxonomy" id="210409"/>
    <lineage>
        <taxon>Eukaryota</taxon>
        <taxon>Metazoa</taxon>
        <taxon>Ecdysozoa</taxon>
        <taxon>Arthropoda</taxon>
        <taxon>Crustacea</taxon>
        <taxon>Multicrustacea</taxon>
        <taxon>Malacostraca</taxon>
        <taxon>Eumalacostraca</taxon>
        <taxon>Eucarida</taxon>
        <taxon>Decapoda</taxon>
        <taxon>Pleocyemata</taxon>
        <taxon>Brachyura</taxon>
        <taxon>Eubrachyura</taxon>
        <taxon>Portunoidea</taxon>
        <taxon>Portunidae</taxon>
        <taxon>Portuninae</taxon>
        <taxon>Portunus</taxon>
    </lineage>
</organism>
<name>A0A5B7E3G9_PORTR</name>
<evidence type="ECO:0000313" key="3">
    <source>
        <dbReference type="Proteomes" id="UP000324222"/>
    </source>
</evidence>
<accession>A0A5B7E3G9</accession>
<sequence length="149" mass="16906">MYVHRRSCQKGCPATHTYRTSGFLYYIDLSAVDCHAQVYTVLSWGCWLVPRQTTTASPLNRCSRATTRGNTICPPPPTLQRYSLPRRMGTNSAQERSPAGPYSAQRSRVLHRERGEVPLRQRVASRPWEGRPGAVRCPMLKRKTCVTDN</sequence>
<dbReference type="AlphaFoldDB" id="A0A5B7E3G9"/>
<gene>
    <name evidence="2" type="ORF">E2C01_021770</name>
</gene>
<proteinExistence type="predicted"/>
<dbReference type="EMBL" id="VSRR010001933">
    <property type="protein sequence ID" value="MPC28561.1"/>
    <property type="molecule type" value="Genomic_DNA"/>
</dbReference>
<comment type="caution">
    <text evidence="2">The sequence shown here is derived from an EMBL/GenBank/DDBJ whole genome shotgun (WGS) entry which is preliminary data.</text>
</comment>
<feature type="region of interest" description="Disordered" evidence="1">
    <location>
        <begin position="76"/>
        <end position="117"/>
    </location>
</feature>
<dbReference type="Proteomes" id="UP000324222">
    <property type="component" value="Unassembled WGS sequence"/>
</dbReference>
<reference evidence="2 3" key="1">
    <citation type="submission" date="2019-05" db="EMBL/GenBank/DDBJ databases">
        <title>Another draft genome of Portunus trituberculatus and its Hox gene families provides insights of decapod evolution.</title>
        <authorList>
            <person name="Jeong J.-H."/>
            <person name="Song I."/>
            <person name="Kim S."/>
            <person name="Choi T."/>
            <person name="Kim D."/>
            <person name="Ryu S."/>
            <person name="Kim W."/>
        </authorList>
    </citation>
    <scope>NUCLEOTIDE SEQUENCE [LARGE SCALE GENOMIC DNA]</scope>
    <source>
        <tissue evidence="2">Muscle</tissue>
    </source>
</reference>
<protein>
    <submittedName>
        <fullName evidence="2">Uncharacterized protein</fullName>
    </submittedName>
</protein>
<evidence type="ECO:0000313" key="2">
    <source>
        <dbReference type="EMBL" id="MPC28561.1"/>
    </source>
</evidence>